<dbReference type="RefSeq" id="WP_067638071.1">
    <property type="nucleotide sequence ID" value="NZ_JAAXOM010000001.1"/>
</dbReference>
<sequence>MYDQFTAADERPLSSAHARIAFADNLLRAATRPERIAEVFATIIGDHIETGPITVGPGGLVSATAAGRTERVQVTPSQTDCCQMAVLVPVTFRIQARLGGIPAHYLAAACVRTRVTVVPDAPCALVVRHQSISRHDVTIKVRAKNALARLAEPFAHLNSLITDQVVSYVNSLVTSPRVRELSRIDVAQLIERAWDTGLVTGRMVGHQ</sequence>
<name>A0A846VZP3_9NOCA</name>
<dbReference type="EMBL" id="JAAXOM010000001">
    <property type="protein sequence ID" value="NKX86006.1"/>
    <property type="molecule type" value="Genomic_DNA"/>
</dbReference>
<comment type="caution">
    <text evidence="1">The sequence shown here is derived from an EMBL/GenBank/DDBJ whole genome shotgun (WGS) entry which is preliminary data.</text>
</comment>
<protein>
    <submittedName>
        <fullName evidence="1">Uncharacterized protein</fullName>
    </submittedName>
</protein>
<dbReference type="Proteomes" id="UP000572007">
    <property type="component" value="Unassembled WGS sequence"/>
</dbReference>
<proteinExistence type="predicted"/>
<reference evidence="1 2" key="1">
    <citation type="submission" date="2020-04" db="EMBL/GenBank/DDBJ databases">
        <title>MicrobeNet Type strains.</title>
        <authorList>
            <person name="Nicholson A.C."/>
        </authorList>
    </citation>
    <scope>NUCLEOTIDE SEQUENCE [LARGE SCALE GENOMIC DNA]</scope>
    <source>
        <strain evidence="1 2">DSM 44960</strain>
    </source>
</reference>
<keyword evidence="2" id="KW-1185">Reference proteome</keyword>
<accession>A0A846VZP3</accession>
<evidence type="ECO:0000313" key="2">
    <source>
        <dbReference type="Proteomes" id="UP000572007"/>
    </source>
</evidence>
<gene>
    <name evidence="1" type="ORF">HGA10_01590</name>
</gene>
<dbReference type="AlphaFoldDB" id="A0A846VZP3"/>
<evidence type="ECO:0000313" key="1">
    <source>
        <dbReference type="EMBL" id="NKX86006.1"/>
    </source>
</evidence>
<organism evidence="1 2">
    <name type="scientific">Nocardia coubleae</name>
    <dbReference type="NCBI Taxonomy" id="356147"/>
    <lineage>
        <taxon>Bacteria</taxon>
        <taxon>Bacillati</taxon>
        <taxon>Actinomycetota</taxon>
        <taxon>Actinomycetes</taxon>
        <taxon>Mycobacteriales</taxon>
        <taxon>Nocardiaceae</taxon>
        <taxon>Nocardia</taxon>
    </lineage>
</organism>